<organism evidence="1 2">
    <name type="scientific">Nostoc piscinale CENA21</name>
    <dbReference type="NCBI Taxonomy" id="224013"/>
    <lineage>
        <taxon>Bacteria</taxon>
        <taxon>Bacillati</taxon>
        <taxon>Cyanobacteriota</taxon>
        <taxon>Cyanophyceae</taxon>
        <taxon>Nostocales</taxon>
        <taxon>Nostocaceae</taxon>
        <taxon>Nostoc</taxon>
    </lineage>
</organism>
<keyword evidence="2" id="KW-1185">Reference proteome</keyword>
<evidence type="ECO:0000313" key="1">
    <source>
        <dbReference type="EMBL" id="ALF55202.1"/>
    </source>
</evidence>
<protein>
    <submittedName>
        <fullName evidence="1">Uncharacterized protein</fullName>
    </submittedName>
</protein>
<dbReference type="Proteomes" id="UP000062645">
    <property type="component" value="Chromosome"/>
</dbReference>
<dbReference type="PATRIC" id="fig|224013.5.peg.5769"/>
<evidence type="ECO:0000313" key="2">
    <source>
        <dbReference type="Proteomes" id="UP000062645"/>
    </source>
</evidence>
<accession>A0A0M4SUH3</accession>
<reference evidence="1 2" key="2">
    <citation type="journal article" date="2016" name="Genome Announc.">
        <title>Draft Genome Sequence of the N2-Fixing Cyanobacterium Nostoc piscinale CENA21, Isolated from the Brazilian Amazon Floodplain.</title>
        <authorList>
            <person name="Leao T."/>
            <person name="Guimaraes P.I."/>
            <person name="de Melo A.G."/>
            <person name="Ramos R.T."/>
            <person name="Leao P.N."/>
            <person name="Silva A."/>
            <person name="Fiore M.F."/>
            <person name="Schneider M.P."/>
        </authorList>
    </citation>
    <scope>NUCLEOTIDE SEQUENCE [LARGE SCALE GENOMIC DNA]</scope>
    <source>
        <strain evidence="1 2">CENA21</strain>
    </source>
</reference>
<gene>
    <name evidence="1" type="ORF">ACX27_24035</name>
</gene>
<dbReference type="OrthoDB" id="489678at2"/>
<dbReference type="AlphaFoldDB" id="A0A0M4SUH3"/>
<name>A0A0M4SUH3_9NOSO</name>
<dbReference type="KEGG" id="npz:ACX27_24035"/>
<proteinExistence type="predicted"/>
<dbReference type="RefSeq" id="WP_062296152.1">
    <property type="nucleotide sequence ID" value="NZ_CP012036.1"/>
</dbReference>
<dbReference type="EMBL" id="CP012036">
    <property type="protein sequence ID" value="ALF55202.1"/>
    <property type="molecule type" value="Genomic_DNA"/>
</dbReference>
<reference evidence="2" key="1">
    <citation type="submission" date="2015-07" db="EMBL/GenBank/DDBJ databases">
        <title>Genome Of Nitrogen-Fixing Cyanobacterium Nostoc piscinale CENA21 From Solimoes/Amazon River Floodplain Sediments And Comparative Genomics To Uncover Biosynthetic Natural Products Potential.</title>
        <authorList>
            <person name="Leao T.F."/>
            <person name="Leao P.N."/>
            <person name="Guimaraes P.I."/>
            <person name="de Melo A.G.C."/>
            <person name="Ramos R.T.J."/>
            <person name="Silva A."/>
            <person name="Fiore M.F."/>
            <person name="Schneider M.P.C."/>
        </authorList>
    </citation>
    <scope>NUCLEOTIDE SEQUENCE [LARGE SCALE GENOMIC DNA]</scope>
    <source>
        <strain evidence="2">CENA21</strain>
    </source>
</reference>
<sequence length="83" mass="9468">MTSTGTTANQIPVSILIPMLSAIDDRDYQLFKELENTFVTQYGVEVWQDVFNFRILPALDQQSNKWLLQSWCSNGIISVQDIA</sequence>